<dbReference type="KEGG" id="erc:Ecym_7476"/>
<protein>
    <recommendedName>
        <fullName evidence="4">Thioesterase domain-containing protein</fullName>
    </recommendedName>
</protein>
<dbReference type="InterPro" id="IPR052061">
    <property type="entry name" value="PTE-AB_protein"/>
</dbReference>
<dbReference type="PANTHER" id="PTHR47260">
    <property type="entry name" value="UPF0644 PROTEIN PB2B4.06"/>
    <property type="match status" value="1"/>
</dbReference>
<name>G8JWS8_ERECY</name>
<dbReference type="eggNOG" id="KOG4781">
    <property type="taxonomic scope" value="Eukaryota"/>
</dbReference>
<keyword evidence="1" id="KW-0812">Transmembrane</keyword>
<dbReference type="Proteomes" id="UP000006790">
    <property type="component" value="Chromosome 7"/>
</dbReference>
<dbReference type="PANTHER" id="PTHR47260:SF1">
    <property type="entry name" value="UPF0644 PROTEIN PB2B4.06"/>
    <property type="match status" value="1"/>
</dbReference>
<reference evidence="3" key="1">
    <citation type="journal article" date="2012" name="G3 (Bethesda)">
        <title>Pichia sorbitophila, an interspecies yeast hybrid reveals early steps of genome resolution following polyploidization.</title>
        <authorList>
            <person name="Leh Louis V."/>
            <person name="Despons L."/>
            <person name="Friedrich A."/>
            <person name="Martin T."/>
            <person name="Durrens P."/>
            <person name="Casaregola S."/>
            <person name="Neuveglise C."/>
            <person name="Fairhead C."/>
            <person name="Marck C."/>
            <person name="Cruz J.A."/>
            <person name="Straub M.L."/>
            <person name="Kugler V."/>
            <person name="Sacerdot C."/>
            <person name="Uzunov Z."/>
            <person name="Thierry A."/>
            <person name="Weiss S."/>
            <person name="Bleykasten C."/>
            <person name="De Montigny J."/>
            <person name="Jacques N."/>
            <person name="Jung P."/>
            <person name="Lemaire M."/>
            <person name="Mallet S."/>
            <person name="Morel G."/>
            <person name="Richard G.F."/>
            <person name="Sarkar A."/>
            <person name="Savel G."/>
            <person name="Schacherer J."/>
            <person name="Seret M.L."/>
            <person name="Talla E."/>
            <person name="Samson G."/>
            <person name="Jubin C."/>
            <person name="Poulain J."/>
            <person name="Vacherie B."/>
            <person name="Barbe V."/>
            <person name="Pelletier E."/>
            <person name="Sherman D.J."/>
            <person name="Westhof E."/>
            <person name="Weissenbach J."/>
            <person name="Baret P.V."/>
            <person name="Wincker P."/>
            <person name="Gaillardin C."/>
            <person name="Dujon B."/>
            <person name="Souciet J.L."/>
        </authorList>
    </citation>
    <scope>NUCLEOTIDE SEQUENCE [LARGE SCALE GENOMIC DNA]</scope>
    <source>
        <strain evidence="3">CBS 270.75 / DBVPG 7215 / KCTC 17166 / NRRL Y-17582</strain>
    </source>
</reference>
<proteinExistence type="predicted"/>
<organism evidence="2 3">
    <name type="scientific">Eremothecium cymbalariae (strain CBS 270.75 / DBVPG 7215 / KCTC 17166 / NRRL Y-17582)</name>
    <name type="common">Yeast</name>
    <dbReference type="NCBI Taxonomy" id="931890"/>
    <lineage>
        <taxon>Eukaryota</taxon>
        <taxon>Fungi</taxon>
        <taxon>Dikarya</taxon>
        <taxon>Ascomycota</taxon>
        <taxon>Saccharomycotina</taxon>
        <taxon>Saccharomycetes</taxon>
        <taxon>Saccharomycetales</taxon>
        <taxon>Saccharomycetaceae</taxon>
        <taxon>Eremothecium</taxon>
    </lineage>
</organism>
<accession>G8JWS8</accession>
<dbReference type="RefSeq" id="XP_003648110.1">
    <property type="nucleotide sequence ID" value="XM_003648062.1"/>
</dbReference>
<dbReference type="AlphaFoldDB" id="G8JWS8"/>
<dbReference type="FunCoup" id="G8JWS8">
    <property type="interactions" value="86"/>
</dbReference>
<keyword evidence="3" id="KW-1185">Reference proteome</keyword>
<dbReference type="OMA" id="IYHLGMK"/>
<dbReference type="InterPro" id="IPR029069">
    <property type="entry name" value="HotDog_dom_sf"/>
</dbReference>
<evidence type="ECO:0008006" key="4">
    <source>
        <dbReference type="Google" id="ProtNLM"/>
    </source>
</evidence>
<keyword evidence="1" id="KW-0472">Membrane</keyword>
<dbReference type="Gene3D" id="3.10.129.10">
    <property type="entry name" value="Hotdog Thioesterase"/>
    <property type="match status" value="1"/>
</dbReference>
<dbReference type="EMBL" id="CP002503">
    <property type="protein sequence ID" value="AET41293.1"/>
    <property type="molecule type" value="Genomic_DNA"/>
</dbReference>
<dbReference type="HOGENOM" id="CLU_052827_1_1_1"/>
<dbReference type="SUPFAM" id="SSF54637">
    <property type="entry name" value="Thioesterase/thiol ester dehydrase-isomerase"/>
    <property type="match status" value="1"/>
</dbReference>
<evidence type="ECO:0000313" key="3">
    <source>
        <dbReference type="Proteomes" id="UP000006790"/>
    </source>
</evidence>
<dbReference type="GeneID" id="11469813"/>
<evidence type="ECO:0000313" key="2">
    <source>
        <dbReference type="EMBL" id="AET41293.1"/>
    </source>
</evidence>
<dbReference type="InParanoid" id="G8JWS8"/>
<dbReference type="OrthoDB" id="506431at2759"/>
<feature type="transmembrane region" description="Helical" evidence="1">
    <location>
        <begin position="38"/>
        <end position="55"/>
    </location>
</feature>
<evidence type="ECO:0000256" key="1">
    <source>
        <dbReference type="SAM" id="Phobius"/>
    </source>
</evidence>
<gene>
    <name evidence="2" type="ordered locus">Ecym_7476</name>
</gene>
<sequence length="242" mass="27171">MKLHNPMIGSKLATLIFKRTLFAERQFVVKNPKPSRKYIGYGIFGAAFGLGWFATQHMSYSDVIASCMFDKLPADDEKVKNYQAMLLHRANNLPITKQLVENGYIQVYPETTDILLNKTLRVPGGISIDPLYFYNPKLKSTVGVYHVGMKLTGYPFLIHGGILATLLSDIMKEAVKFTFSSNAQMMDNLDVAYKFPTFANQFVIVRTTEIEQHGKTVKLKSTILDQSGERTLVNGKGAFSLK</sequence>
<keyword evidence="1" id="KW-1133">Transmembrane helix</keyword>